<proteinExistence type="inferred from homology"/>
<comment type="similarity">
    <text evidence="1">Belongs to the barstar family.</text>
</comment>
<feature type="domain" description="Barstar (barnase inhibitor)" evidence="2">
    <location>
        <begin position="169"/>
        <end position="251"/>
    </location>
</feature>
<dbReference type="InterPro" id="IPR035905">
    <property type="entry name" value="Barstar-like_sf"/>
</dbReference>
<dbReference type="Pfam" id="PF01337">
    <property type="entry name" value="Barstar"/>
    <property type="match status" value="1"/>
</dbReference>
<dbReference type="InterPro" id="IPR000468">
    <property type="entry name" value="Barstar"/>
</dbReference>
<dbReference type="EMBL" id="JAAGMK010001009">
    <property type="protein sequence ID" value="NEB89528.1"/>
    <property type="molecule type" value="Genomic_DNA"/>
</dbReference>
<reference evidence="3" key="1">
    <citation type="submission" date="2020-01" db="EMBL/GenBank/DDBJ databases">
        <title>Insect and environment-associated Actinomycetes.</title>
        <authorList>
            <person name="Currrie C."/>
            <person name="Chevrette M."/>
            <person name="Carlson C."/>
            <person name="Stubbendieck R."/>
            <person name="Wendt-Pienkowski E."/>
        </authorList>
    </citation>
    <scope>NUCLEOTIDE SEQUENCE</scope>
    <source>
        <strain evidence="3">SID505</strain>
    </source>
</reference>
<accession>A0A6G3T4J8</accession>
<evidence type="ECO:0000259" key="2">
    <source>
        <dbReference type="Pfam" id="PF01337"/>
    </source>
</evidence>
<organism evidence="3">
    <name type="scientific">Streptomyces anulatus</name>
    <name type="common">Streptomyces chrysomallus</name>
    <dbReference type="NCBI Taxonomy" id="1892"/>
    <lineage>
        <taxon>Bacteria</taxon>
        <taxon>Bacillati</taxon>
        <taxon>Actinomycetota</taxon>
        <taxon>Actinomycetes</taxon>
        <taxon>Kitasatosporales</taxon>
        <taxon>Streptomycetaceae</taxon>
        <taxon>Streptomyces</taxon>
    </lineage>
</organism>
<sequence length="259" mass="28569">MSPGSEGIADAQDVLYRLVDKTSGEVLVAAEDLLNYFTEEGREPPETVTFVRAHRTGRARRKTEHAELQVVDRQGRTIGGYVLGKVKAGFWHEHVPSAEDRPDVDYFLGDTCEYPWAGEIWRRWAADRPVERGEWARCPSDRHGSWLHVVQTAWFASGRNATRYGTGATAVVDGSGFTTRDGFYCALGEAVNGPGGYFGSNRDAVWDCLRTMRSDGAAAPFRLVWRHVAASRLALGSDFTDSVLALFEEAGVETELPPG</sequence>
<dbReference type="Gene3D" id="3.30.370.10">
    <property type="entry name" value="Barstar-like"/>
    <property type="match status" value="1"/>
</dbReference>
<comment type="caution">
    <text evidence="3">The sequence shown here is derived from an EMBL/GenBank/DDBJ whole genome shotgun (WGS) entry which is preliminary data.</text>
</comment>
<dbReference type="AlphaFoldDB" id="A0A6G3T4J8"/>
<protein>
    <submittedName>
        <fullName evidence="3">Barnase inhibitor</fullName>
    </submittedName>
</protein>
<dbReference type="SUPFAM" id="SSF52038">
    <property type="entry name" value="Barstar-related"/>
    <property type="match status" value="1"/>
</dbReference>
<name>A0A6G3T4J8_STRAQ</name>
<evidence type="ECO:0000313" key="3">
    <source>
        <dbReference type="EMBL" id="NEB89528.1"/>
    </source>
</evidence>
<gene>
    <name evidence="3" type="ORF">G3I43_36030</name>
</gene>
<evidence type="ECO:0000256" key="1">
    <source>
        <dbReference type="ARBA" id="ARBA00006845"/>
    </source>
</evidence>
<dbReference type="RefSeq" id="WP_164261268.1">
    <property type="nucleotide sequence ID" value="NZ_CBDRIV010000043.1"/>
</dbReference>